<evidence type="ECO:0000256" key="1">
    <source>
        <dbReference type="ARBA" id="ARBA00022729"/>
    </source>
</evidence>
<evidence type="ECO:0000256" key="2">
    <source>
        <dbReference type="SAM" id="SignalP"/>
    </source>
</evidence>
<feature type="chain" id="PRO_5045700300" evidence="2">
    <location>
        <begin position="29"/>
        <end position="1077"/>
    </location>
</feature>
<protein>
    <submittedName>
        <fullName evidence="4">T9SS type A sorting domain-containing protein</fullName>
    </submittedName>
</protein>
<dbReference type="InterPro" id="IPR026444">
    <property type="entry name" value="Secre_tail"/>
</dbReference>
<feature type="signal peptide" evidence="2">
    <location>
        <begin position="1"/>
        <end position="28"/>
    </location>
</feature>
<reference evidence="4" key="1">
    <citation type="submission" date="2022-04" db="EMBL/GenBank/DDBJ databases">
        <title>Consumption of N2O by Flavobacterium azooxidireducens sp. nov. isolated from Decomposing Leaf Litter of Phragmites australis (Cav.).</title>
        <authorList>
            <person name="Behrendt U."/>
            <person name="Spanner T."/>
            <person name="Augustin J."/>
            <person name="Horn M.A."/>
            <person name="Kolb S."/>
            <person name="Ulrich A."/>
        </authorList>
    </citation>
    <scope>NUCLEOTIDE SEQUENCE</scope>
    <source>
        <strain evidence="4">IGB 4-14</strain>
    </source>
</reference>
<keyword evidence="5" id="KW-1185">Reference proteome</keyword>
<feature type="domain" description="Secretion system C-terminal sorting" evidence="3">
    <location>
        <begin position="1003"/>
        <end position="1072"/>
    </location>
</feature>
<dbReference type="InterPro" id="IPR021655">
    <property type="entry name" value="Put_metal-bd"/>
</dbReference>
<gene>
    <name evidence="4" type="ORF">M0M57_14865</name>
</gene>
<sequence>MKKTILRKQWLCAIAMVVSMLSTNGTFAQTMSNSGTRAWFCAGTGSSLCPNWSGNVMPTTNGNVIINSTGTLEINMNSVSSVTLSSFTTQGSAAITMNSSGSATITTNAFTINRSFNFSRPFILTGTGTVASSQTLTCGANLTLNSGATLTVNGTLVNTSNTITVKSGALLIFGSGSNPPSRINVEAGGEIRFLGSGSVTGLTTSNIYGKVSFQGTRVGASGFNATYQNGSTLEYKGNSAQTAYFYEMKSSGISNIIIDNSSGVTFASSLPPSPSINGTLTLTNGILNFGNNVSSKITFTGNNPIVRTNGTINASGTYATLIFNNSTGNFTLPNNLFNNTTVTRLQVNMPTTGSTLTLNNQNITVSQLLLTKGHLAVGSGNLTFGELNSTFGNSTLNNTSMIVTPNAGFLCYNYPVGETSSVIFPLGETTGTTEYTPLTLGFTSNSATRTIGFKITDGFYANTGSASNYLTRYFSIYAPSITGTYEYSLTTKYNSSSGDVNGTVASIQPAVYDGSVWNLYPGAINTSLNQVEYTSATQTTGPLGNGYVYMGRFVTEVPTTITWYLDADTDGYYIDTQISATSPGEDWTSTEGISGDCDDNDPTVWRSGSFYVDADGDGYTVGGSESVCYGELLPSEYTETSLGLDCDDSDDTIYPGATEICYDGILQNCAGELTDGCPPVLTQIRPYFNGTTLQHVNSSILADTPTGLPNGATVTGYRYEITNLSTTAVREVEKTIAMIRISETDIAGFNTAYSIRVMVRINNEWQDYGTSCEINTPSVPTTSISSTVCGKELQSLQAGIYAITVTSALGYEFEVSRIEGGTSVETTTIERSTNNFKITQLSGIDYVYAAEYQVRVRVKADVNGEVVWSLYGATCSVFTPEAPEATIVSCGGEQGITPTSMTTPIYATPLTGATQYRFTLSDGVSYNQVYTTSARFFRLSNFNALQTLTPGGNYSVTVEAEIYGYFYPGKDCNILVPGGGLRSNLVKTEETINLPTEFKAVAYPNPFANSFAVDVRTSNTEKVSLTVYDMAGRLLEVKEVNASEVANYQFGDRYPSGVYNMIVTQGEETRTVRVVKQ</sequence>
<organism evidence="4 5">
    <name type="scientific">Flavobacterium azooxidireducens</name>
    <dbReference type="NCBI Taxonomy" id="1871076"/>
    <lineage>
        <taxon>Bacteria</taxon>
        <taxon>Pseudomonadati</taxon>
        <taxon>Bacteroidota</taxon>
        <taxon>Flavobacteriia</taxon>
        <taxon>Flavobacteriales</taxon>
        <taxon>Flavobacteriaceae</taxon>
        <taxon>Flavobacterium</taxon>
    </lineage>
</organism>
<dbReference type="Pfam" id="PF18962">
    <property type="entry name" value="Por_Secre_tail"/>
    <property type="match status" value="1"/>
</dbReference>
<evidence type="ECO:0000313" key="5">
    <source>
        <dbReference type="Proteomes" id="UP000830583"/>
    </source>
</evidence>
<dbReference type="NCBIfam" id="TIGR04183">
    <property type="entry name" value="Por_Secre_tail"/>
    <property type="match status" value="1"/>
</dbReference>
<proteinExistence type="predicted"/>
<evidence type="ECO:0000259" key="3">
    <source>
        <dbReference type="Pfam" id="PF18962"/>
    </source>
</evidence>
<accession>A0ABY4KDK3</accession>
<dbReference type="Proteomes" id="UP000830583">
    <property type="component" value="Chromosome"/>
</dbReference>
<evidence type="ECO:0000313" key="4">
    <source>
        <dbReference type="EMBL" id="UPQ78888.1"/>
    </source>
</evidence>
<dbReference type="EMBL" id="CP096205">
    <property type="protein sequence ID" value="UPQ78888.1"/>
    <property type="molecule type" value="Genomic_DNA"/>
</dbReference>
<keyword evidence="1 2" id="KW-0732">Signal</keyword>
<dbReference type="RefSeq" id="WP_248433860.1">
    <property type="nucleotide sequence ID" value="NZ_CP096205.1"/>
</dbReference>
<name>A0ABY4KDK3_9FLAO</name>
<dbReference type="Pfam" id="PF11617">
    <property type="entry name" value="Cu-binding_MopE"/>
    <property type="match status" value="2"/>
</dbReference>